<sequence>MLARVAKAQKSPIQTQKQAPAPSLVKPLIMASSSLSPPPFVSTRQQSRMEQEKEIVAMATPADQPSGSRRRSGVEDS</sequence>
<gene>
    <name evidence="2" type="ORF">LWI29_006139</name>
</gene>
<proteinExistence type="predicted"/>
<dbReference type="Proteomes" id="UP001168877">
    <property type="component" value="Unassembled WGS sequence"/>
</dbReference>
<dbReference type="EMBL" id="JAUESC010000383">
    <property type="protein sequence ID" value="KAK0583993.1"/>
    <property type="molecule type" value="Genomic_DNA"/>
</dbReference>
<dbReference type="AlphaFoldDB" id="A0AA39VN09"/>
<reference evidence="2" key="1">
    <citation type="journal article" date="2022" name="Plant J.">
        <title>Strategies of tolerance reflected in two North American maple genomes.</title>
        <authorList>
            <person name="McEvoy S.L."/>
            <person name="Sezen U.U."/>
            <person name="Trouern-Trend A."/>
            <person name="McMahon S.M."/>
            <person name="Schaberg P.G."/>
            <person name="Yang J."/>
            <person name="Wegrzyn J.L."/>
            <person name="Swenson N.G."/>
        </authorList>
    </citation>
    <scope>NUCLEOTIDE SEQUENCE</scope>
    <source>
        <strain evidence="2">NS2018</strain>
    </source>
</reference>
<organism evidence="2 3">
    <name type="scientific">Acer saccharum</name>
    <name type="common">Sugar maple</name>
    <dbReference type="NCBI Taxonomy" id="4024"/>
    <lineage>
        <taxon>Eukaryota</taxon>
        <taxon>Viridiplantae</taxon>
        <taxon>Streptophyta</taxon>
        <taxon>Embryophyta</taxon>
        <taxon>Tracheophyta</taxon>
        <taxon>Spermatophyta</taxon>
        <taxon>Magnoliopsida</taxon>
        <taxon>eudicotyledons</taxon>
        <taxon>Gunneridae</taxon>
        <taxon>Pentapetalae</taxon>
        <taxon>rosids</taxon>
        <taxon>malvids</taxon>
        <taxon>Sapindales</taxon>
        <taxon>Sapindaceae</taxon>
        <taxon>Hippocastanoideae</taxon>
        <taxon>Acereae</taxon>
        <taxon>Acer</taxon>
    </lineage>
</organism>
<name>A0AA39VN09_ACESA</name>
<evidence type="ECO:0000313" key="2">
    <source>
        <dbReference type="EMBL" id="KAK0583993.1"/>
    </source>
</evidence>
<evidence type="ECO:0000256" key="1">
    <source>
        <dbReference type="SAM" id="MobiDB-lite"/>
    </source>
</evidence>
<protein>
    <submittedName>
        <fullName evidence="2">Uncharacterized protein</fullName>
    </submittedName>
</protein>
<keyword evidence="3" id="KW-1185">Reference proteome</keyword>
<accession>A0AA39VN09</accession>
<reference evidence="2" key="2">
    <citation type="submission" date="2023-06" db="EMBL/GenBank/DDBJ databases">
        <authorList>
            <person name="Swenson N.G."/>
            <person name="Wegrzyn J.L."/>
            <person name="Mcevoy S.L."/>
        </authorList>
    </citation>
    <scope>NUCLEOTIDE SEQUENCE</scope>
    <source>
        <strain evidence="2">NS2018</strain>
        <tissue evidence="2">Leaf</tissue>
    </source>
</reference>
<evidence type="ECO:0000313" key="3">
    <source>
        <dbReference type="Proteomes" id="UP001168877"/>
    </source>
</evidence>
<comment type="caution">
    <text evidence="2">The sequence shown here is derived from an EMBL/GenBank/DDBJ whole genome shotgun (WGS) entry which is preliminary data.</text>
</comment>
<feature type="region of interest" description="Disordered" evidence="1">
    <location>
        <begin position="1"/>
        <end position="77"/>
    </location>
</feature>